<name>K4KEV6_SIMAS</name>
<proteinExistence type="predicted"/>
<keyword evidence="3" id="KW-1185">Reference proteome</keyword>
<organism evidence="2 3">
    <name type="scientific">Simiduia agarivorans (strain DSM 21679 / JCM 13881 / BCRC 17597 / SA1)</name>
    <dbReference type="NCBI Taxonomy" id="1117647"/>
    <lineage>
        <taxon>Bacteria</taxon>
        <taxon>Pseudomonadati</taxon>
        <taxon>Pseudomonadota</taxon>
        <taxon>Gammaproteobacteria</taxon>
        <taxon>Cellvibrionales</taxon>
        <taxon>Cellvibrionaceae</taxon>
        <taxon>Simiduia</taxon>
    </lineage>
</organism>
<evidence type="ECO:0000313" key="2">
    <source>
        <dbReference type="EMBL" id="AFU97594.1"/>
    </source>
</evidence>
<dbReference type="AlphaFoldDB" id="K4KEV6"/>
<dbReference type="SUPFAM" id="SSF53850">
    <property type="entry name" value="Periplasmic binding protein-like II"/>
    <property type="match status" value="1"/>
</dbReference>
<evidence type="ECO:0000256" key="1">
    <source>
        <dbReference type="SAM" id="SignalP"/>
    </source>
</evidence>
<dbReference type="RefSeq" id="WP_015045767.1">
    <property type="nucleotide sequence ID" value="NC_018868.3"/>
</dbReference>
<dbReference type="EMBL" id="CP003746">
    <property type="protein sequence ID" value="AFU97594.1"/>
    <property type="molecule type" value="Genomic_DNA"/>
</dbReference>
<dbReference type="KEGG" id="saga:M5M_01875"/>
<sequence length="297" mass="33596">MRQLLKTLLLLPCLAMATTAASDSPPQVTLEVNIPRGEISNSGHLSYVIALLQLALEKSKQPHERIELVPIEEDLTQARLIAELIRSPDLDVIWTMTSREREALIRPIRIPILKGLLGQRVFLIRADRQAEFSRIKTIAQLAQLRAGQGSHWPDTEILRANGLNVHTSPHYELLFTMLKGGRFDYFPRGINEAWPELAAHPDEGLAIESELLLQYPAPMYFFVKHEDSALAQRIEKGLNMIIDSGEMDTLFLNHPSIKPVLESAALTNRRVFMLNNPTLPEQTPLHDRRLWITCCAP</sequence>
<dbReference type="STRING" id="1117647.M5M_01875"/>
<reference evidence="2 3" key="1">
    <citation type="journal article" date="2013" name="Genome Announc.">
        <title>Complete genome sequence of Simiduia agarivorans SA1(T), a marine bacterium able to degrade a variety of polysaccharides.</title>
        <authorList>
            <person name="Lin S.Y."/>
            <person name="Shieh W.Y."/>
            <person name="Chen J.S."/>
            <person name="Tang S.L."/>
        </authorList>
    </citation>
    <scope>NUCLEOTIDE SEQUENCE [LARGE SCALE GENOMIC DNA]</scope>
    <source>
        <strain evidence="3">DSM 21679 / JCM 13881 / BCRC 17597 / SA1</strain>
    </source>
</reference>
<accession>K4KEV6</accession>
<gene>
    <name evidence="2" type="ordered locus">M5M_01875</name>
</gene>
<dbReference type="HOGENOM" id="CLU_066015_1_0_6"/>
<dbReference type="Gene3D" id="3.40.190.10">
    <property type="entry name" value="Periplasmic binding protein-like II"/>
    <property type="match status" value="2"/>
</dbReference>
<protein>
    <submittedName>
        <fullName evidence="2">Uncharacterized protein</fullName>
    </submittedName>
</protein>
<dbReference type="eggNOG" id="COG0834">
    <property type="taxonomic scope" value="Bacteria"/>
</dbReference>
<dbReference type="Proteomes" id="UP000000466">
    <property type="component" value="Chromosome"/>
</dbReference>
<evidence type="ECO:0000313" key="3">
    <source>
        <dbReference type="Proteomes" id="UP000000466"/>
    </source>
</evidence>
<feature type="chain" id="PRO_5003878275" evidence="1">
    <location>
        <begin position="18"/>
        <end position="297"/>
    </location>
</feature>
<dbReference type="OrthoDB" id="6383793at2"/>
<keyword evidence="1" id="KW-0732">Signal</keyword>
<feature type="signal peptide" evidence="1">
    <location>
        <begin position="1"/>
        <end position="17"/>
    </location>
</feature>